<feature type="domain" description="FAD-binding" evidence="4">
    <location>
        <begin position="66"/>
        <end position="392"/>
    </location>
</feature>
<evidence type="ECO:0000313" key="6">
    <source>
        <dbReference type="Proteomes" id="UP000606974"/>
    </source>
</evidence>
<evidence type="ECO:0000256" key="1">
    <source>
        <dbReference type="ARBA" id="ARBA00022630"/>
    </source>
</evidence>
<dbReference type="Proteomes" id="UP000606974">
    <property type="component" value="Unassembled WGS sequence"/>
</dbReference>
<name>A0A8H7ATW0_9EURO</name>
<dbReference type="InterPro" id="IPR002938">
    <property type="entry name" value="FAD-bd"/>
</dbReference>
<dbReference type="EMBL" id="JAACFV010000009">
    <property type="protein sequence ID" value="KAF7512931.1"/>
    <property type="molecule type" value="Genomic_DNA"/>
</dbReference>
<dbReference type="InterPro" id="IPR036188">
    <property type="entry name" value="FAD/NAD-bd_sf"/>
</dbReference>
<dbReference type="Gene3D" id="3.50.50.60">
    <property type="entry name" value="FAD/NAD(P)-binding domain"/>
    <property type="match status" value="1"/>
</dbReference>
<dbReference type="Pfam" id="PF01494">
    <property type="entry name" value="FAD_binding_3"/>
    <property type="match status" value="1"/>
</dbReference>
<accession>A0A8H7ATW0</accession>
<keyword evidence="2" id="KW-0274">FAD</keyword>
<dbReference type="GO" id="GO:0071949">
    <property type="term" value="F:FAD binding"/>
    <property type="evidence" value="ECO:0007669"/>
    <property type="project" value="InterPro"/>
</dbReference>
<keyword evidence="1" id="KW-0285">Flavoprotein</keyword>
<evidence type="ECO:0000313" key="5">
    <source>
        <dbReference type="EMBL" id="KAF7512931.1"/>
    </source>
</evidence>
<dbReference type="AlphaFoldDB" id="A0A8H7ATW0"/>
<reference evidence="5" key="1">
    <citation type="submission" date="2020-02" db="EMBL/GenBank/DDBJ databases">
        <authorList>
            <person name="Palmer J.M."/>
        </authorList>
    </citation>
    <scope>NUCLEOTIDE SEQUENCE</scope>
    <source>
        <strain evidence="5">EPUS1.4</strain>
        <tissue evidence="5">Thallus</tissue>
    </source>
</reference>
<gene>
    <name evidence="5" type="ORF">GJ744_012034</name>
</gene>
<proteinExistence type="predicted"/>
<dbReference type="GO" id="GO:0016491">
    <property type="term" value="F:oxidoreductase activity"/>
    <property type="evidence" value="ECO:0007669"/>
    <property type="project" value="UniProtKB-KW"/>
</dbReference>
<dbReference type="SUPFAM" id="SSF51905">
    <property type="entry name" value="FAD/NAD(P)-binding domain"/>
    <property type="match status" value="1"/>
</dbReference>
<evidence type="ECO:0000256" key="2">
    <source>
        <dbReference type="ARBA" id="ARBA00022827"/>
    </source>
</evidence>
<evidence type="ECO:0000256" key="3">
    <source>
        <dbReference type="ARBA" id="ARBA00023002"/>
    </source>
</evidence>
<sequence length="478" mass="52447">MLSPHSDTYYCYESNKRKGLGWLVCFESKNQKQRNGSLVQKLSDACSSSPPAPLELGQLPIMSGLQVLISGASVAGPALAFFLARAGAKVTIVEQAPSLRTGGQNVDIRGVGLKVVRRMGLEAAVLNRATQEEGVAFVDASNRRRAEFPVDPTGQNLSMTAEIEIMRGDLARIFYDATCDDVKYVFGNSIESMVEKDEKVNVLFKHGLKQQFDLVFAADGLGSPTRALIFGHDKQKSLIKSLGQYVAWFTIPRQGSDGSWARWYNAPGRRLILLRPDTKAEASQQISRASLWICSDSARMQGYSKLTIAEQKAMMHDLFVDAGWEASRVLAGMDSADDFYMQEVAQVKIDECWSRGRMVVLGDAAYCPSPISGMGTTVAMVGAYLLAGEVARSPNDPLAAFASYERLMRPFVTKAQKLIPGSPQLANPETAWGIWVLYSILNMVSWTTRLQAFLGRFIGPPVDAIVLPDYEAKFSGNR</sequence>
<dbReference type="PANTHER" id="PTHR46865">
    <property type="entry name" value="OXIDOREDUCTASE-RELATED"/>
    <property type="match status" value="1"/>
</dbReference>
<dbReference type="Gene3D" id="3.30.9.10">
    <property type="entry name" value="D-Amino Acid Oxidase, subunit A, domain 2"/>
    <property type="match status" value="1"/>
</dbReference>
<dbReference type="OrthoDB" id="655030at2759"/>
<dbReference type="PRINTS" id="PR00420">
    <property type="entry name" value="RNGMNOXGNASE"/>
</dbReference>
<keyword evidence="3" id="KW-0560">Oxidoreductase</keyword>
<organism evidence="5 6">
    <name type="scientific">Endocarpon pusillum</name>
    <dbReference type="NCBI Taxonomy" id="364733"/>
    <lineage>
        <taxon>Eukaryota</taxon>
        <taxon>Fungi</taxon>
        <taxon>Dikarya</taxon>
        <taxon>Ascomycota</taxon>
        <taxon>Pezizomycotina</taxon>
        <taxon>Eurotiomycetes</taxon>
        <taxon>Chaetothyriomycetidae</taxon>
        <taxon>Verrucariales</taxon>
        <taxon>Verrucariaceae</taxon>
        <taxon>Endocarpon</taxon>
    </lineage>
</organism>
<protein>
    <recommendedName>
        <fullName evidence="4">FAD-binding domain-containing protein</fullName>
    </recommendedName>
</protein>
<keyword evidence="6" id="KW-1185">Reference proteome</keyword>
<dbReference type="InterPro" id="IPR051704">
    <property type="entry name" value="FAD_aromatic-hydroxylase"/>
</dbReference>
<dbReference type="PANTHER" id="PTHR46865:SF2">
    <property type="entry name" value="MONOOXYGENASE"/>
    <property type="match status" value="1"/>
</dbReference>
<comment type="caution">
    <text evidence="5">The sequence shown here is derived from an EMBL/GenBank/DDBJ whole genome shotgun (WGS) entry which is preliminary data.</text>
</comment>
<evidence type="ECO:0000259" key="4">
    <source>
        <dbReference type="Pfam" id="PF01494"/>
    </source>
</evidence>